<dbReference type="PRINTS" id="PR00359">
    <property type="entry name" value="BP450"/>
</dbReference>
<dbReference type="Gene3D" id="1.10.630.10">
    <property type="entry name" value="Cytochrome P450"/>
    <property type="match status" value="1"/>
</dbReference>
<keyword evidence="2" id="KW-0503">Monooxygenase</keyword>
<dbReference type="InterPro" id="IPR036396">
    <property type="entry name" value="Cyt_P450_sf"/>
</dbReference>
<comment type="caution">
    <text evidence="3">The sequence shown here is derived from an EMBL/GenBank/DDBJ whole genome shotgun (WGS) entry which is preliminary data.</text>
</comment>
<dbReference type="PRINTS" id="PR00385">
    <property type="entry name" value="P450"/>
</dbReference>
<proteinExistence type="inferred from homology"/>
<dbReference type="RefSeq" id="WP_212012432.1">
    <property type="nucleotide sequence ID" value="NZ_JAAFYZ010000093.1"/>
</dbReference>
<dbReference type="EMBL" id="JAAFYZ010000093">
    <property type="protein sequence ID" value="MBS2550166.1"/>
    <property type="molecule type" value="Genomic_DNA"/>
</dbReference>
<dbReference type="PROSITE" id="PS00086">
    <property type="entry name" value="CYTOCHROME_P450"/>
    <property type="match status" value="1"/>
</dbReference>
<sequence length="410" mass="45346">MSKFSQTVGLATGLALRRADVRYLAHVKHEPLAMLQTPKGRKDPYAIYRLMRQNGTLTLTPRGNFVTAHHRVCNAVLRDRRFGVAQDPDLNLSFLGMNAPDHTRLRRLAQPSFSPKTLPTFRDRIEKTVGSLLDQATANGGRFDLVPAFATPLPISVITDLLGIPDADSREFGEHGAVVGSVLDGIKSVRHAVRFQAANAKLHTLFENLFELRRHEPADDLITRLVAAEAEDQVKPGELEHMVLLLLIAGFETTVNVIGNCVLALMKNPEQWEALRADPERMAPKAVEEALRYDPPVQGTSRIALEDVELEGQLVHRGQWVITMIGGAGHDPDVYEQPDEFDIGRNATAEHLAFSGGMHYCVGQPLARMELNIAMQLLAERMPKLRVAGPVRRRTTSTIRGLRQLPVSAG</sequence>
<reference evidence="3 4" key="1">
    <citation type="submission" date="2020-02" db="EMBL/GenBank/DDBJ databases">
        <title>Acidophilic actinobacteria isolated from forest soil.</title>
        <authorList>
            <person name="Golinska P."/>
        </authorList>
    </citation>
    <scope>NUCLEOTIDE SEQUENCE [LARGE SCALE GENOMIC DNA]</scope>
    <source>
        <strain evidence="3 4">NL8</strain>
    </source>
</reference>
<comment type="similarity">
    <text evidence="1 2">Belongs to the cytochrome P450 family.</text>
</comment>
<dbReference type="Pfam" id="PF00067">
    <property type="entry name" value="p450"/>
    <property type="match status" value="1"/>
</dbReference>
<keyword evidence="4" id="KW-1185">Reference proteome</keyword>
<dbReference type="InterPro" id="IPR002397">
    <property type="entry name" value="Cyt_P450_B"/>
</dbReference>
<name>A0ABS5KVS3_9ACTN</name>
<keyword evidence="2" id="KW-0408">Iron</keyword>
<dbReference type="Proteomes" id="UP000730482">
    <property type="component" value="Unassembled WGS sequence"/>
</dbReference>
<gene>
    <name evidence="3" type="ORF">KGQ19_25185</name>
</gene>
<accession>A0ABS5KVS3</accession>
<dbReference type="InterPro" id="IPR017972">
    <property type="entry name" value="Cyt_P450_CS"/>
</dbReference>
<evidence type="ECO:0000313" key="4">
    <source>
        <dbReference type="Proteomes" id="UP000730482"/>
    </source>
</evidence>
<dbReference type="PANTHER" id="PTHR46696:SF4">
    <property type="entry name" value="BIOTIN BIOSYNTHESIS CYTOCHROME P450"/>
    <property type="match status" value="1"/>
</dbReference>
<dbReference type="InterPro" id="IPR001128">
    <property type="entry name" value="Cyt_P450"/>
</dbReference>
<dbReference type="PANTHER" id="PTHR46696">
    <property type="entry name" value="P450, PUTATIVE (EUROFUNG)-RELATED"/>
    <property type="match status" value="1"/>
</dbReference>
<keyword evidence="2" id="KW-0560">Oxidoreductase</keyword>
<organism evidence="3 4">
    <name type="scientific">Catenulispora pinistramenti</name>
    <dbReference type="NCBI Taxonomy" id="2705254"/>
    <lineage>
        <taxon>Bacteria</taxon>
        <taxon>Bacillati</taxon>
        <taxon>Actinomycetota</taxon>
        <taxon>Actinomycetes</taxon>
        <taxon>Catenulisporales</taxon>
        <taxon>Catenulisporaceae</taxon>
        <taxon>Catenulispora</taxon>
    </lineage>
</organism>
<evidence type="ECO:0000256" key="2">
    <source>
        <dbReference type="RuleBase" id="RU000461"/>
    </source>
</evidence>
<protein>
    <submittedName>
        <fullName evidence="3">Cytochrome P450</fullName>
    </submittedName>
</protein>
<keyword evidence="2" id="KW-0349">Heme</keyword>
<keyword evidence="2" id="KW-0479">Metal-binding</keyword>
<dbReference type="CDD" id="cd20625">
    <property type="entry name" value="CYP164-like"/>
    <property type="match status" value="1"/>
</dbReference>
<evidence type="ECO:0000256" key="1">
    <source>
        <dbReference type="ARBA" id="ARBA00010617"/>
    </source>
</evidence>
<dbReference type="SUPFAM" id="SSF48264">
    <property type="entry name" value="Cytochrome P450"/>
    <property type="match status" value="1"/>
</dbReference>
<evidence type="ECO:0000313" key="3">
    <source>
        <dbReference type="EMBL" id="MBS2550166.1"/>
    </source>
</evidence>